<dbReference type="RefSeq" id="WP_189714413.1">
    <property type="nucleotide sequence ID" value="NZ_BMVO01000001.1"/>
</dbReference>
<organism evidence="1 2">
    <name type="scientific">Streptomyces chryseus</name>
    <dbReference type="NCBI Taxonomy" id="68186"/>
    <lineage>
        <taxon>Bacteria</taxon>
        <taxon>Bacillati</taxon>
        <taxon>Actinomycetota</taxon>
        <taxon>Actinomycetes</taxon>
        <taxon>Kitasatosporales</taxon>
        <taxon>Streptomycetaceae</taxon>
        <taxon>Streptomyces</taxon>
    </lineage>
</organism>
<reference evidence="2" key="1">
    <citation type="journal article" date="2019" name="Int. J. Syst. Evol. Microbiol.">
        <title>The Global Catalogue of Microorganisms (GCM) 10K type strain sequencing project: providing services to taxonomists for standard genome sequencing and annotation.</title>
        <authorList>
            <consortium name="The Broad Institute Genomics Platform"/>
            <consortium name="The Broad Institute Genome Sequencing Center for Infectious Disease"/>
            <person name="Wu L."/>
            <person name="Ma J."/>
        </authorList>
    </citation>
    <scope>NUCLEOTIDE SEQUENCE [LARGE SCALE GENOMIC DNA]</scope>
    <source>
        <strain evidence="2">JCM 4737</strain>
    </source>
</reference>
<gene>
    <name evidence="1" type="ORF">GCM10010346_01960</name>
</gene>
<accession>A0ABQ3DE56</accession>
<name>A0ABQ3DE56_9ACTN</name>
<dbReference type="Proteomes" id="UP000599437">
    <property type="component" value="Unassembled WGS sequence"/>
</dbReference>
<protein>
    <submittedName>
        <fullName evidence="1">Uncharacterized protein</fullName>
    </submittedName>
</protein>
<comment type="caution">
    <text evidence="1">The sequence shown here is derived from an EMBL/GenBank/DDBJ whole genome shotgun (WGS) entry which is preliminary data.</text>
</comment>
<sequence>MSDRTNILVFPLTAPAPAPAPAPAAARPNDVCPLCEYWACRCNRPSFGPTPARPRPAAVAYPADPSADEALRRIRASR</sequence>
<proteinExistence type="predicted"/>
<keyword evidence="2" id="KW-1185">Reference proteome</keyword>
<evidence type="ECO:0000313" key="2">
    <source>
        <dbReference type="Proteomes" id="UP000599437"/>
    </source>
</evidence>
<evidence type="ECO:0000313" key="1">
    <source>
        <dbReference type="EMBL" id="GHA83235.1"/>
    </source>
</evidence>
<dbReference type="EMBL" id="BMVO01000001">
    <property type="protein sequence ID" value="GHA83235.1"/>
    <property type="molecule type" value="Genomic_DNA"/>
</dbReference>